<reference evidence="2 3" key="1">
    <citation type="submission" date="2024-10" db="EMBL/GenBank/DDBJ databases">
        <title>The Natural Products Discovery Center: Release of the First 8490 Sequenced Strains for Exploring Actinobacteria Biosynthetic Diversity.</title>
        <authorList>
            <person name="Kalkreuter E."/>
            <person name="Kautsar S.A."/>
            <person name="Yang D."/>
            <person name="Bader C.D."/>
            <person name="Teijaro C.N."/>
            <person name="Fluegel L."/>
            <person name="Davis C.M."/>
            <person name="Simpson J.R."/>
            <person name="Lauterbach L."/>
            <person name="Steele A.D."/>
            <person name="Gui C."/>
            <person name="Meng S."/>
            <person name="Li G."/>
            <person name="Viehrig K."/>
            <person name="Ye F."/>
            <person name="Su P."/>
            <person name="Kiefer A.F."/>
            <person name="Nichols A."/>
            <person name="Cepeda A.J."/>
            <person name="Yan W."/>
            <person name="Fan B."/>
            <person name="Jiang Y."/>
            <person name="Adhikari A."/>
            <person name="Zheng C.-J."/>
            <person name="Schuster L."/>
            <person name="Cowan T.M."/>
            <person name="Smanski M.J."/>
            <person name="Chevrette M.G."/>
            <person name="De Carvalho L.P.S."/>
            <person name="Shen B."/>
        </authorList>
    </citation>
    <scope>NUCLEOTIDE SEQUENCE [LARGE SCALE GENOMIC DNA]</scope>
    <source>
        <strain evidence="2 3">NPDC087581</strain>
    </source>
</reference>
<dbReference type="Proteomes" id="UP001617213">
    <property type="component" value="Unassembled WGS sequence"/>
</dbReference>
<name>A0ABW8DT81_9PSED</name>
<organism evidence="2 3">
    <name type="scientific">Pseudomonas sivasensis</name>
    <dbReference type="NCBI Taxonomy" id="1880678"/>
    <lineage>
        <taxon>Bacteria</taxon>
        <taxon>Pseudomonadati</taxon>
        <taxon>Pseudomonadota</taxon>
        <taxon>Gammaproteobacteria</taxon>
        <taxon>Pseudomonadales</taxon>
        <taxon>Pseudomonadaceae</taxon>
        <taxon>Pseudomonas</taxon>
    </lineage>
</organism>
<keyword evidence="3" id="KW-1185">Reference proteome</keyword>
<dbReference type="EMBL" id="JBIUWZ010000001">
    <property type="protein sequence ID" value="MFJ2676807.1"/>
    <property type="molecule type" value="Genomic_DNA"/>
</dbReference>
<sequence length="133" mass="14215">MDNLIKLRLGLTIAAVVGLVPITILFAVGVVAFFIPLIFVAKSPPLGTLALIGAAIVSAFAIWSAWKIYALSMSATPVVRNSHLLASGAVIAMIWGMVLAYWTRDLPELTYIFLMPGIVSSSMLALTLKRTKA</sequence>
<feature type="transmembrane region" description="Helical" evidence="1">
    <location>
        <begin position="12"/>
        <end position="39"/>
    </location>
</feature>
<keyword evidence="1" id="KW-1133">Transmembrane helix</keyword>
<keyword evidence="1" id="KW-0812">Transmembrane</keyword>
<accession>A0ABW8DT81</accession>
<dbReference type="RefSeq" id="WP_323986411.1">
    <property type="nucleotide sequence ID" value="NZ_JBIUWZ010000001.1"/>
</dbReference>
<feature type="transmembrane region" description="Helical" evidence="1">
    <location>
        <begin position="45"/>
        <end position="63"/>
    </location>
</feature>
<comment type="caution">
    <text evidence="2">The sequence shown here is derived from an EMBL/GenBank/DDBJ whole genome shotgun (WGS) entry which is preliminary data.</text>
</comment>
<feature type="transmembrane region" description="Helical" evidence="1">
    <location>
        <begin position="109"/>
        <end position="128"/>
    </location>
</feature>
<protein>
    <submittedName>
        <fullName evidence="2">Uncharacterized protein</fullName>
    </submittedName>
</protein>
<keyword evidence="1" id="KW-0472">Membrane</keyword>
<gene>
    <name evidence="2" type="ORF">ACIOWJ_01695</name>
</gene>
<evidence type="ECO:0000313" key="2">
    <source>
        <dbReference type="EMBL" id="MFJ2676807.1"/>
    </source>
</evidence>
<evidence type="ECO:0000256" key="1">
    <source>
        <dbReference type="SAM" id="Phobius"/>
    </source>
</evidence>
<proteinExistence type="predicted"/>
<evidence type="ECO:0000313" key="3">
    <source>
        <dbReference type="Proteomes" id="UP001617213"/>
    </source>
</evidence>
<feature type="transmembrane region" description="Helical" evidence="1">
    <location>
        <begin position="84"/>
        <end position="103"/>
    </location>
</feature>